<dbReference type="Pfam" id="PF05284">
    <property type="entry name" value="DUF736"/>
    <property type="match status" value="1"/>
</dbReference>
<protein>
    <submittedName>
        <fullName evidence="1">Uncharacterized conserved protein, DUF736 family</fullName>
    </submittedName>
</protein>
<dbReference type="OrthoDB" id="9800788at2"/>
<dbReference type="InterPro" id="IPR007948">
    <property type="entry name" value="DUF736"/>
</dbReference>
<dbReference type="Proteomes" id="UP000199150">
    <property type="component" value="Unassembled WGS sequence"/>
</dbReference>
<dbReference type="EMBL" id="FMTS01000001">
    <property type="protein sequence ID" value="SCW35951.1"/>
    <property type="molecule type" value="Genomic_DNA"/>
</dbReference>
<evidence type="ECO:0000313" key="1">
    <source>
        <dbReference type="EMBL" id="SCW35951.1"/>
    </source>
</evidence>
<accession>A0A1G4PUV9</accession>
<gene>
    <name evidence="1" type="ORF">SAMN02927928_0674</name>
</gene>
<reference evidence="2" key="1">
    <citation type="submission" date="2016-10" db="EMBL/GenBank/DDBJ databases">
        <authorList>
            <person name="Varghese N."/>
            <person name="Submissions S."/>
        </authorList>
    </citation>
    <scope>NUCLEOTIDE SEQUENCE [LARGE SCALE GENOMIC DNA]</scope>
    <source>
        <strain evidence="2">CGMCC 1.3431</strain>
    </source>
</reference>
<name>A0A1G4PUV9_9CAUL</name>
<dbReference type="STRING" id="260084.SAMN02927928_0674"/>
<keyword evidence="2" id="KW-1185">Reference proteome</keyword>
<organism evidence="1 2">
    <name type="scientific">Asticcacaulis taihuensis</name>
    <dbReference type="NCBI Taxonomy" id="260084"/>
    <lineage>
        <taxon>Bacteria</taxon>
        <taxon>Pseudomonadati</taxon>
        <taxon>Pseudomonadota</taxon>
        <taxon>Alphaproteobacteria</taxon>
        <taxon>Caulobacterales</taxon>
        <taxon>Caulobacteraceae</taxon>
        <taxon>Asticcacaulis</taxon>
    </lineage>
</organism>
<proteinExistence type="predicted"/>
<evidence type="ECO:0000313" key="2">
    <source>
        <dbReference type="Proteomes" id="UP000199150"/>
    </source>
</evidence>
<dbReference type="AlphaFoldDB" id="A0A1G4PUV9"/>
<dbReference type="RefSeq" id="WP_090643644.1">
    <property type="nucleotide sequence ID" value="NZ_CBCRYE010000001.1"/>
</dbReference>
<sequence length="102" mass="11255">MSIIGTFTKSGDTFTGTVKTLAFKFKAKLVPIEGGSDQAPAYRVYSDDAEIGAGWKKTSDNQREYISLKLDDPSLTNPIFASLFPGDDPDTYNLLWSRPRSN</sequence>